<sequence length="384" mass="43932">MRRVAIVHPWMPQYRVDFFNQLESKLRAQSIELRVFYGETPPEWNARADSSNPDRAIKLRTKFINIRGRSLSYKRLRPVRSQSPYDLLIVEQAIRNIETYQLFMFRRRYAKRIAFWGHGRTYTARKSRAEEFFKQKLTQKASWFFSYTEGGISSITRAGYPEERTTVVQNSIDTTSLKIDLDAATRFEVESFIRLHSLTDKTLIYIGGIDSAKRIDFLLTAAQGLHDIDEDYRLLVVGAGDDAGRVADLAAKEDYLIYLGPLFGKDKAIAMKASRAMMIPGRVGLIAVDSLVSGLPIFTTDWPYHAPEFEYLTNDRTVIVTDNDVTTYTATIAKTMGSNNLSRISENCRHLAKEFSTEYMADRFCQGIASALEEDTDLDCCRHD</sequence>
<dbReference type="SUPFAM" id="SSF53756">
    <property type="entry name" value="UDP-Glycosyltransferase/glycogen phosphorylase"/>
    <property type="match status" value="1"/>
</dbReference>
<evidence type="ECO:0000313" key="2">
    <source>
        <dbReference type="Proteomes" id="UP001185899"/>
    </source>
</evidence>
<organism evidence="1 2">
    <name type="scientific">Rhodococcus cercidiphylli</name>
    <dbReference type="NCBI Taxonomy" id="489916"/>
    <lineage>
        <taxon>Bacteria</taxon>
        <taxon>Bacillati</taxon>
        <taxon>Actinomycetota</taxon>
        <taxon>Actinomycetes</taxon>
        <taxon>Mycobacteriales</taxon>
        <taxon>Nocardiaceae</taxon>
        <taxon>Rhodococcus</taxon>
    </lineage>
</organism>
<comment type="caution">
    <text evidence="1">The sequence shown here is derived from an EMBL/GenBank/DDBJ whole genome shotgun (WGS) entry which is preliminary data.</text>
</comment>
<proteinExistence type="predicted"/>
<gene>
    <name evidence="1" type="ORF">R3P95_21660</name>
</gene>
<dbReference type="InterPro" id="IPR050194">
    <property type="entry name" value="Glycosyltransferase_grp1"/>
</dbReference>
<evidence type="ECO:0000313" key="1">
    <source>
        <dbReference type="EMBL" id="MDV6233170.1"/>
    </source>
</evidence>
<keyword evidence="1" id="KW-0808">Transferase</keyword>
<name>A0ABU4B3V4_9NOCA</name>
<dbReference type="GO" id="GO:0016757">
    <property type="term" value="F:glycosyltransferase activity"/>
    <property type="evidence" value="ECO:0007669"/>
    <property type="project" value="UniProtKB-KW"/>
</dbReference>
<dbReference type="RefSeq" id="WP_317549476.1">
    <property type="nucleotide sequence ID" value="NZ_JAWLKE010000009.1"/>
</dbReference>
<dbReference type="Proteomes" id="UP001185899">
    <property type="component" value="Unassembled WGS sequence"/>
</dbReference>
<dbReference type="Gene3D" id="3.40.50.2000">
    <property type="entry name" value="Glycogen Phosphorylase B"/>
    <property type="match status" value="2"/>
</dbReference>
<dbReference type="Pfam" id="PF13692">
    <property type="entry name" value="Glyco_trans_1_4"/>
    <property type="match status" value="1"/>
</dbReference>
<protein>
    <submittedName>
        <fullName evidence="1">Glycosyltransferase</fullName>
        <ecNumber evidence="1">2.4.-.-</ecNumber>
    </submittedName>
</protein>
<dbReference type="PANTHER" id="PTHR45947">
    <property type="entry name" value="SULFOQUINOVOSYL TRANSFERASE SQD2"/>
    <property type="match status" value="1"/>
</dbReference>
<dbReference type="EC" id="2.4.-.-" evidence="1"/>
<dbReference type="EMBL" id="JAWLKE010000009">
    <property type="protein sequence ID" value="MDV6233170.1"/>
    <property type="molecule type" value="Genomic_DNA"/>
</dbReference>
<keyword evidence="1" id="KW-0328">Glycosyltransferase</keyword>
<keyword evidence="2" id="KW-1185">Reference proteome</keyword>
<dbReference type="PANTHER" id="PTHR45947:SF3">
    <property type="entry name" value="SULFOQUINOVOSYL TRANSFERASE SQD2"/>
    <property type="match status" value="1"/>
</dbReference>
<accession>A0ABU4B3V4</accession>
<reference evidence="1 2" key="1">
    <citation type="submission" date="2023-10" db="EMBL/GenBank/DDBJ databases">
        <title>Development of a sustainable strategy for remediation of hydrocarbon-contaminated territories based on the waste exchange concept.</title>
        <authorList>
            <person name="Krivoruchko A."/>
        </authorList>
    </citation>
    <scope>NUCLEOTIDE SEQUENCE [LARGE SCALE GENOMIC DNA]</scope>
    <source>
        <strain evidence="1 2">IEGM 1322</strain>
    </source>
</reference>